<gene>
    <name evidence="3" type="ORF">K469DRAFT_681934</name>
</gene>
<proteinExistence type="predicted"/>
<evidence type="ECO:0000313" key="3">
    <source>
        <dbReference type="EMBL" id="KAF2195656.1"/>
    </source>
</evidence>
<reference evidence="3" key="1">
    <citation type="journal article" date="2020" name="Stud. Mycol.">
        <title>101 Dothideomycetes genomes: a test case for predicting lifestyles and emergence of pathogens.</title>
        <authorList>
            <person name="Haridas S."/>
            <person name="Albert R."/>
            <person name="Binder M."/>
            <person name="Bloem J."/>
            <person name="Labutti K."/>
            <person name="Salamov A."/>
            <person name="Andreopoulos B."/>
            <person name="Baker S."/>
            <person name="Barry K."/>
            <person name="Bills G."/>
            <person name="Bluhm B."/>
            <person name="Cannon C."/>
            <person name="Castanera R."/>
            <person name="Culley D."/>
            <person name="Daum C."/>
            <person name="Ezra D."/>
            <person name="Gonzalez J."/>
            <person name="Henrissat B."/>
            <person name="Kuo A."/>
            <person name="Liang C."/>
            <person name="Lipzen A."/>
            <person name="Lutzoni F."/>
            <person name="Magnuson J."/>
            <person name="Mondo S."/>
            <person name="Nolan M."/>
            <person name="Ohm R."/>
            <person name="Pangilinan J."/>
            <person name="Park H.-J."/>
            <person name="Ramirez L."/>
            <person name="Alfaro M."/>
            <person name="Sun H."/>
            <person name="Tritt A."/>
            <person name="Yoshinaga Y."/>
            <person name="Zwiers L.-H."/>
            <person name="Turgeon B."/>
            <person name="Goodwin S."/>
            <person name="Spatafora J."/>
            <person name="Crous P."/>
            <person name="Grigoriev I."/>
        </authorList>
    </citation>
    <scope>NUCLEOTIDE SEQUENCE</scope>
    <source>
        <strain evidence="3">CBS 207.26</strain>
    </source>
</reference>
<feature type="transmembrane region" description="Helical" evidence="2">
    <location>
        <begin position="550"/>
        <end position="573"/>
    </location>
</feature>
<keyword evidence="2" id="KW-0812">Transmembrane</keyword>
<dbReference type="AlphaFoldDB" id="A0A6A6F0J9"/>
<feature type="transmembrane region" description="Helical" evidence="2">
    <location>
        <begin position="140"/>
        <end position="160"/>
    </location>
</feature>
<feature type="compositionally biased region" description="Low complexity" evidence="1">
    <location>
        <begin position="15"/>
        <end position="27"/>
    </location>
</feature>
<dbReference type="Proteomes" id="UP000800200">
    <property type="component" value="Unassembled WGS sequence"/>
</dbReference>
<dbReference type="InterPro" id="IPR021514">
    <property type="entry name" value="DUF3176"/>
</dbReference>
<name>A0A6A6F0J9_9PEZI</name>
<dbReference type="PANTHER" id="PTHR35394">
    <property type="entry name" value="DUF3176 DOMAIN-CONTAINING PROTEIN"/>
    <property type="match status" value="1"/>
</dbReference>
<evidence type="ECO:0000256" key="2">
    <source>
        <dbReference type="SAM" id="Phobius"/>
    </source>
</evidence>
<protein>
    <submittedName>
        <fullName evidence="3">Uncharacterized protein</fullName>
    </submittedName>
</protein>
<keyword evidence="4" id="KW-1185">Reference proteome</keyword>
<accession>A0A6A6F0J9</accession>
<dbReference type="OrthoDB" id="5376804at2759"/>
<evidence type="ECO:0000256" key="1">
    <source>
        <dbReference type="SAM" id="MobiDB-lite"/>
    </source>
</evidence>
<keyword evidence="2" id="KW-1133">Transmembrane helix</keyword>
<dbReference type="EMBL" id="ML994610">
    <property type="protein sequence ID" value="KAF2195656.1"/>
    <property type="molecule type" value="Genomic_DNA"/>
</dbReference>
<evidence type="ECO:0000313" key="4">
    <source>
        <dbReference type="Proteomes" id="UP000800200"/>
    </source>
</evidence>
<feature type="compositionally biased region" description="Polar residues" evidence="1">
    <location>
        <begin position="1"/>
        <end position="14"/>
    </location>
</feature>
<organism evidence="3 4">
    <name type="scientific">Zopfia rhizophila CBS 207.26</name>
    <dbReference type="NCBI Taxonomy" id="1314779"/>
    <lineage>
        <taxon>Eukaryota</taxon>
        <taxon>Fungi</taxon>
        <taxon>Dikarya</taxon>
        <taxon>Ascomycota</taxon>
        <taxon>Pezizomycotina</taxon>
        <taxon>Dothideomycetes</taxon>
        <taxon>Dothideomycetes incertae sedis</taxon>
        <taxon>Zopfiaceae</taxon>
        <taxon>Zopfia</taxon>
    </lineage>
</organism>
<sequence length="638" mass="71181">MSQYHSVPPSSEAFSPTSPYSAYTPSSTDSYSSQHPLFSPKVGYAPADAQFTYPQSPSGKGYTGIQQPFNQYAPAGLPPRRRKLRYRVGHHIQRLWLWETSACVVAVCAHFAMIALLGVYDGARVSSWTKPWTLNSNISLMITVIKGAAMIPVAGSLGQLKWKRFWTYRGLSDMDIFDDASRGTLGSLRLVWHLKGWHFASFGALLTITALTMDTLAQNVVGSVRRLEVTGGIATIPRTNNYATWNMYTTGEEPGDQLPWPEMVTAMNYGMSFTASFFQDGSVIPFTCKTGNCTFGPYQSLIVDHQCHDITDRLNASDDQVVRIPNGPFLRKKDGLLNVSSSTEYPSNDLFKDIGPLILNFQAITNPNLEKPIAIQCALYWSVSTFTTSNVTNQTLYELADATWTNTSEAAKTSYNQTKGVWLIPPECYVNGTQIEDTNDQRCQNWVSPLAQLGLQNFLIDQNIGMQGEVYKTEKGWRVSNLFANSLWSTTAGGLDNETYHNMELTMSNTAIMMSQTVRQLPTSSETDDWTYAPATGTVYQYEEFYDIHFNFLAVTHFVVGGSFLFLVLTIFLTRCDHPWKTSSLPLLFHGLTQQDRNTIAEVPRMVDMVEAASQMKVKMTMTPMGQKLATRETIATG</sequence>
<feature type="transmembrane region" description="Helical" evidence="2">
    <location>
        <begin position="95"/>
        <end position="120"/>
    </location>
</feature>
<dbReference type="Pfam" id="PF11374">
    <property type="entry name" value="DUF3176"/>
    <property type="match status" value="1"/>
</dbReference>
<feature type="region of interest" description="Disordered" evidence="1">
    <location>
        <begin position="1"/>
        <end position="27"/>
    </location>
</feature>
<keyword evidence="2" id="KW-0472">Membrane</keyword>
<dbReference type="PANTHER" id="PTHR35394:SF5">
    <property type="entry name" value="DUF3176 DOMAIN-CONTAINING PROTEIN"/>
    <property type="match status" value="1"/>
</dbReference>